<dbReference type="PANTHER" id="PTHR34857:SF2">
    <property type="entry name" value="SLL0384 PROTEIN"/>
    <property type="match status" value="1"/>
</dbReference>
<evidence type="ECO:0000256" key="3">
    <source>
        <dbReference type="ARBA" id="ARBA00022475"/>
    </source>
</evidence>
<dbReference type="AlphaFoldDB" id="A0A5M8FQ81"/>
<evidence type="ECO:0000256" key="6">
    <source>
        <dbReference type="ARBA" id="ARBA00023136"/>
    </source>
</evidence>
<dbReference type="InterPro" id="IPR051611">
    <property type="entry name" value="ECF_transporter_component"/>
</dbReference>
<dbReference type="CDD" id="cd16914">
    <property type="entry name" value="EcfT"/>
    <property type="match status" value="1"/>
</dbReference>
<dbReference type="InterPro" id="IPR003339">
    <property type="entry name" value="ABC/ECF_trnsptr_transmembrane"/>
</dbReference>
<evidence type="ECO:0000256" key="2">
    <source>
        <dbReference type="ARBA" id="ARBA00008564"/>
    </source>
</evidence>
<comment type="subcellular location">
    <subcellularLocation>
        <location evidence="1">Membrane</location>
        <topology evidence="1">Multi-pass membrane protein</topology>
    </subcellularLocation>
</comment>
<reference evidence="8 9" key="1">
    <citation type="submission" date="2019-09" db="EMBL/GenBank/DDBJ databases">
        <title>Whole-genome sequence of the purple sulfur bacterium Thiohalocapsa marina DSM 19078.</title>
        <authorList>
            <person name="Kyndt J.A."/>
            <person name="Meyer T.E."/>
        </authorList>
    </citation>
    <scope>NUCLEOTIDE SEQUENCE [LARGE SCALE GENOMIC DNA]</scope>
    <source>
        <strain evidence="8 9">DSM 19078</strain>
    </source>
</reference>
<keyword evidence="3" id="KW-1003">Cell membrane</keyword>
<sequence>MDPRSRVLLTLAWALTVVSLQGIGPLVLAVVIGLVLGLAPEFMPGFALSRAPDNRRSPWQTVRRLLPLQLFMLVLLLTLPFSVDGPTLLRLGGLSASTDGLMLALHILLKANAVLLVSVALLGHLEPARLGHALARLGLPYRLAHLLLFTVRQIQLVGEEYRRLRQAMRARAFTARTDRHTWNSLGWLMGMLLVRSFGRARRLHDAMRCRGFDGRLRPSPSFDDGAGWAWLDRVVLAGVLLGCALLVMLDRIPLGVSA</sequence>
<keyword evidence="9" id="KW-1185">Reference proteome</keyword>
<accession>A0A5M8FQ81</accession>
<dbReference type="OrthoDB" id="4533at2"/>
<protein>
    <submittedName>
        <fullName evidence="8">Cobalt ECF transporter T component CbiQ</fullName>
    </submittedName>
</protein>
<comment type="caution">
    <text evidence="8">The sequence shown here is derived from an EMBL/GenBank/DDBJ whole genome shotgun (WGS) entry which is preliminary data.</text>
</comment>
<feature type="transmembrane region" description="Helical" evidence="7">
    <location>
        <begin position="101"/>
        <end position="122"/>
    </location>
</feature>
<evidence type="ECO:0000313" key="8">
    <source>
        <dbReference type="EMBL" id="KAA6185886.1"/>
    </source>
</evidence>
<organism evidence="8 9">
    <name type="scientific">Thiohalocapsa marina</name>
    <dbReference type="NCBI Taxonomy" id="424902"/>
    <lineage>
        <taxon>Bacteria</taxon>
        <taxon>Pseudomonadati</taxon>
        <taxon>Pseudomonadota</taxon>
        <taxon>Gammaproteobacteria</taxon>
        <taxon>Chromatiales</taxon>
        <taxon>Chromatiaceae</taxon>
        <taxon>Thiohalocapsa</taxon>
    </lineage>
</organism>
<keyword evidence="5 7" id="KW-1133">Transmembrane helix</keyword>
<comment type="similarity">
    <text evidence="2">Belongs to the CbiQ family.</text>
</comment>
<evidence type="ECO:0000313" key="9">
    <source>
        <dbReference type="Proteomes" id="UP000322981"/>
    </source>
</evidence>
<evidence type="ECO:0000256" key="7">
    <source>
        <dbReference type="SAM" id="Phobius"/>
    </source>
</evidence>
<dbReference type="PANTHER" id="PTHR34857">
    <property type="entry name" value="SLL0384 PROTEIN"/>
    <property type="match status" value="1"/>
</dbReference>
<evidence type="ECO:0000256" key="5">
    <source>
        <dbReference type="ARBA" id="ARBA00022989"/>
    </source>
</evidence>
<evidence type="ECO:0000256" key="1">
    <source>
        <dbReference type="ARBA" id="ARBA00004141"/>
    </source>
</evidence>
<dbReference type="Proteomes" id="UP000322981">
    <property type="component" value="Unassembled WGS sequence"/>
</dbReference>
<gene>
    <name evidence="8" type="ORF">F2Q65_07385</name>
</gene>
<evidence type="ECO:0000256" key="4">
    <source>
        <dbReference type="ARBA" id="ARBA00022692"/>
    </source>
</evidence>
<proteinExistence type="inferred from homology"/>
<keyword evidence="6 7" id="KW-0472">Membrane</keyword>
<name>A0A5M8FQ81_9GAMM</name>
<feature type="transmembrane region" description="Helical" evidence="7">
    <location>
        <begin position="181"/>
        <end position="198"/>
    </location>
</feature>
<dbReference type="EMBL" id="VWXX01000007">
    <property type="protein sequence ID" value="KAA6185886.1"/>
    <property type="molecule type" value="Genomic_DNA"/>
</dbReference>
<feature type="transmembrane region" description="Helical" evidence="7">
    <location>
        <begin position="228"/>
        <end position="249"/>
    </location>
</feature>
<dbReference type="GO" id="GO:0005886">
    <property type="term" value="C:plasma membrane"/>
    <property type="evidence" value="ECO:0007669"/>
    <property type="project" value="UniProtKB-ARBA"/>
</dbReference>
<keyword evidence="4 7" id="KW-0812">Transmembrane</keyword>
<feature type="transmembrane region" description="Helical" evidence="7">
    <location>
        <begin position="61"/>
        <end position="81"/>
    </location>
</feature>
<dbReference type="Pfam" id="PF02361">
    <property type="entry name" value="CbiQ"/>
    <property type="match status" value="1"/>
</dbReference>